<protein>
    <submittedName>
        <fullName evidence="2">Uncharacterized protein</fullName>
    </submittedName>
</protein>
<feature type="compositionally biased region" description="Basic and acidic residues" evidence="1">
    <location>
        <begin position="72"/>
        <end position="94"/>
    </location>
</feature>
<feature type="region of interest" description="Disordered" evidence="1">
    <location>
        <begin position="814"/>
        <end position="833"/>
    </location>
</feature>
<feature type="compositionally biased region" description="Low complexity" evidence="1">
    <location>
        <begin position="650"/>
        <end position="666"/>
    </location>
</feature>
<feature type="compositionally biased region" description="Polar residues" evidence="1">
    <location>
        <begin position="508"/>
        <end position="528"/>
    </location>
</feature>
<feature type="region of interest" description="Disordered" evidence="1">
    <location>
        <begin position="845"/>
        <end position="877"/>
    </location>
</feature>
<dbReference type="RefSeq" id="XP_018034975.1">
    <property type="nucleotide sequence ID" value="XM_018184954.1"/>
</dbReference>
<dbReference type="InParanoid" id="A0A177CD22"/>
<feature type="compositionally biased region" description="Polar residues" evidence="1">
    <location>
        <begin position="294"/>
        <end position="308"/>
    </location>
</feature>
<sequence>MDHWGDPWADDADTDTHTHTTSAIAPPAKVADAKPRENATSSPGLRPQPILLNGFEDEAGWGGNAWATTPSPRKDAETEREFGGDAVKKIRWDAQDDAVEGTGVEEGFSAWAAPTEEDASEDGGANGVENASSWDSHTGHEDRARHDSLEHKAGNEWSRIEEVVEGSKGVEHGVSETSDSATTIHADDTPAQIKAEITGELPREDDASTRSSESHSDGSHNEAATESPRTSVEEERAAVKSAEAQHDDLEGSEETDLGTEHHQILEQDVDDDFGDFEDEVVQEAAEAQLDVEATSDQPASLSKQSEQDMVSDGEEASAIRFPTGPIGNVVLDSKLLAELFPPVKNSPQVGEALDDPVSSTSTRKAWYRITRKQTMREYNSGAVDDNYIRVTWKTSHIKSEAVKTVARWANEDRIAGRGPGARASFFWDSPHSPTDKRASFASLHSRKTSTASVSKPVRPVSQALPPLSTDVSAAFDWSSPSSATRTAPDNSGLRSTSSPIVAKHSAITKLQRQSGRAVSMDLSSSPRETASHRRTSTATEIRNGPPTATPSITPIEAPPRVSFDPWNSTATPSPIIPVSEPPTEQLDHWANLGALDTGAPPKAPSDAPDDDGDEWGEMVESPVVSTVQTPISRVHTPVAECSEPPTRNGTVSATSTTPVSARSSPLQPLPPPTAPIHASPIVRLKGTVSPTSAIFGAKALVPTGSEERIGPHLLKKRDRSRESTPEMARAMPVNLPSMDETLNRAFVEGILNTDDETTKSVMAADPASPPSPDTTPHIHEHNDSTTINSTSYPPPPSDEPNWGDSADFSIFESALPPSTSFAPPPSQPAVEEPWSIFNSPLPAAPFVRPTARPVTPPAKQPLTSATSSAQRRKAEEDDVVRAIVEGLPDLGYMLRK</sequence>
<gene>
    <name evidence="2" type="ORF">CC84DRAFT_1259963</name>
</gene>
<reference evidence="2 3" key="1">
    <citation type="submission" date="2016-05" db="EMBL/GenBank/DDBJ databases">
        <title>Comparative analysis of secretome profiles of manganese(II)-oxidizing ascomycete fungi.</title>
        <authorList>
            <consortium name="DOE Joint Genome Institute"/>
            <person name="Zeiner C.A."/>
            <person name="Purvine S.O."/>
            <person name="Zink E.M."/>
            <person name="Wu S."/>
            <person name="Pasa-Tolic L."/>
            <person name="Chaput D.L."/>
            <person name="Haridas S."/>
            <person name="Grigoriev I.V."/>
            <person name="Santelli C.M."/>
            <person name="Hansel C.M."/>
        </authorList>
    </citation>
    <scope>NUCLEOTIDE SEQUENCE [LARGE SCALE GENOMIC DNA]</scope>
    <source>
        <strain evidence="2 3">AP3s5-JAC2a</strain>
    </source>
</reference>
<feature type="compositionally biased region" description="Basic and acidic residues" evidence="1">
    <location>
        <begin position="201"/>
        <end position="220"/>
    </location>
</feature>
<name>A0A177CD22_9PLEO</name>
<accession>A0A177CD22</accession>
<keyword evidence="3" id="KW-1185">Reference proteome</keyword>
<proteinExistence type="predicted"/>
<dbReference type="AlphaFoldDB" id="A0A177CD22"/>
<feature type="compositionally biased region" description="Low complexity" evidence="1">
    <location>
        <begin position="282"/>
        <end position="292"/>
    </location>
</feature>
<evidence type="ECO:0000256" key="1">
    <source>
        <dbReference type="SAM" id="MobiDB-lite"/>
    </source>
</evidence>
<feature type="compositionally biased region" description="Polar residues" evidence="1">
    <location>
        <begin position="478"/>
        <end position="499"/>
    </location>
</feature>
<feature type="compositionally biased region" description="Basic and acidic residues" evidence="1">
    <location>
        <begin position="137"/>
        <end position="162"/>
    </location>
</feature>
<dbReference type="Proteomes" id="UP000077069">
    <property type="component" value="Unassembled WGS sequence"/>
</dbReference>
<feature type="compositionally biased region" description="Acidic residues" evidence="1">
    <location>
        <begin position="267"/>
        <end position="281"/>
    </location>
</feature>
<feature type="region of interest" description="Disordered" evidence="1">
    <location>
        <begin position="1"/>
        <end position="324"/>
    </location>
</feature>
<feature type="compositionally biased region" description="Acidic residues" evidence="1">
    <location>
        <begin position="607"/>
        <end position="617"/>
    </location>
</feature>
<feature type="region of interest" description="Disordered" evidence="1">
    <location>
        <begin position="706"/>
        <end position="736"/>
    </location>
</feature>
<feature type="region of interest" description="Disordered" evidence="1">
    <location>
        <begin position="436"/>
        <end position="677"/>
    </location>
</feature>
<feature type="compositionally biased region" description="Basic and acidic residues" evidence="1">
    <location>
        <begin position="231"/>
        <end position="249"/>
    </location>
</feature>
<dbReference type="EMBL" id="KV441553">
    <property type="protein sequence ID" value="OAG04610.1"/>
    <property type="molecule type" value="Genomic_DNA"/>
</dbReference>
<dbReference type="STRING" id="1460663.A0A177CD22"/>
<feature type="region of interest" description="Disordered" evidence="1">
    <location>
        <begin position="753"/>
        <end position="809"/>
    </location>
</feature>
<evidence type="ECO:0000313" key="2">
    <source>
        <dbReference type="EMBL" id="OAG04610.1"/>
    </source>
</evidence>
<dbReference type="OrthoDB" id="3941134at2759"/>
<evidence type="ECO:0000313" key="3">
    <source>
        <dbReference type="Proteomes" id="UP000077069"/>
    </source>
</evidence>
<organism evidence="2 3">
    <name type="scientific">Paraphaeosphaeria sporulosa</name>
    <dbReference type="NCBI Taxonomy" id="1460663"/>
    <lineage>
        <taxon>Eukaryota</taxon>
        <taxon>Fungi</taxon>
        <taxon>Dikarya</taxon>
        <taxon>Ascomycota</taxon>
        <taxon>Pezizomycotina</taxon>
        <taxon>Dothideomycetes</taxon>
        <taxon>Pleosporomycetidae</taxon>
        <taxon>Pleosporales</taxon>
        <taxon>Massarineae</taxon>
        <taxon>Didymosphaeriaceae</taxon>
        <taxon>Paraphaeosphaeria</taxon>
    </lineage>
</organism>
<dbReference type="GeneID" id="28768440"/>